<keyword evidence="7" id="KW-1185">Reference proteome</keyword>
<dbReference type="PROSITE" id="PS50887">
    <property type="entry name" value="GGDEF"/>
    <property type="match status" value="1"/>
</dbReference>
<feature type="chain" id="PRO_5008251720" description="diguanylate cyclase" evidence="4">
    <location>
        <begin position="28"/>
        <end position="580"/>
    </location>
</feature>
<feature type="transmembrane region" description="Helical" evidence="3">
    <location>
        <begin position="362"/>
        <end position="379"/>
    </location>
</feature>
<dbReference type="CDD" id="cd01949">
    <property type="entry name" value="GGDEF"/>
    <property type="match status" value="1"/>
</dbReference>
<dbReference type="PANTHER" id="PTHR45138:SF9">
    <property type="entry name" value="DIGUANYLATE CYCLASE DGCM-RELATED"/>
    <property type="match status" value="1"/>
</dbReference>
<feature type="transmembrane region" description="Helical" evidence="3">
    <location>
        <begin position="176"/>
        <end position="199"/>
    </location>
</feature>
<evidence type="ECO:0000313" key="6">
    <source>
        <dbReference type="EMBL" id="ANK12497.1"/>
    </source>
</evidence>
<feature type="transmembrane region" description="Helical" evidence="3">
    <location>
        <begin position="238"/>
        <end position="260"/>
    </location>
</feature>
<dbReference type="EC" id="2.7.7.65" evidence="1"/>
<evidence type="ECO:0000256" key="1">
    <source>
        <dbReference type="ARBA" id="ARBA00012528"/>
    </source>
</evidence>
<dbReference type="STRING" id="1112.A9D12_05535"/>
<dbReference type="SMART" id="SM00267">
    <property type="entry name" value="GGDEF"/>
    <property type="match status" value="1"/>
</dbReference>
<dbReference type="Pfam" id="PF07695">
    <property type="entry name" value="7TMR-DISM_7TM"/>
    <property type="match status" value="1"/>
</dbReference>
<dbReference type="InterPro" id="IPR000160">
    <property type="entry name" value="GGDEF_dom"/>
</dbReference>
<dbReference type="SUPFAM" id="SSF55073">
    <property type="entry name" value="Nucleotide cyclase"/>
    <property type="match status" value="1"/>
</dbReference>
<feature type="domain" description="GGDEF" evidence="5">
    <location>
        <begin position="428"/>
        <end position="562"/>
    </location>
</feature>
<dbReference type="RefSeq" id="WP_068350407.1">
    <property type="nucleotide sequence ID" value="NZ_CP016033.1"/>
</dbReference>
<evidence type="ECO:0000256" key="4">
    <source>
        <dbReference type="SAM" id="SignalP"/>
    </source>
</evidence>
<dbReference type="Gene3D" id="3.30.70.270">
    <property type="match status" value="1"/>
</dbReference>
<name>A0A192D3J0_9SPHN</name>
<dbReference type="NCBIfam" id="TIGR00254">
    <property type="entry name" value="GGDEF"/>
    <property type="match status" value="1"/>
</dbReference>
<evidence type="ECO:0000313" key="7">
    <source>
        <dbReference type="Proteomes" id="UP000078263"/>
    </source>
</evidence>
<keyword evidence="3" id="KW-0812">Transmembrane</keyword>
<keyword evidence="3" id="KW-0472">Membrane</keyword>
<feature type="transmembrane region" description="Helical" evidence="3">
    <location>
        <begin position="211"/>
        <end position="232"/>
    </location>
</feature>
<dbReference type="OrthoDB" id="9759607at2"/>
<dbReference type="Pfam" id="PF00990">
    <property type="entry name" value="GGDEF"/>
    <property type="match status" value="1"/>
</dbReference>
<evidence type="ECO:0000259" key="5">
    <source>
        <dbReference type="PROSITE" id="PS50887"/>
    </source>
</evidence>
<dbReference type="PANTHER" id="PTHR45138">
    <property type="entry name" value="REGULATORY COMPONENTS OF SENSORY TRANSDUCTION SYSTEM"/>
    <property type="match status" value="1"/>
</dbReference>
<keyword evidence="4" id="KW-0732">Signal</keyword>
<feature type="signal peptide" evidence="4">
    <location>
        <begin position="1"/>
        <end position="27"/>
    </location>
</feature>
<reference evidence="6 7" key="1">
    <citation type="submission" date="2016-05" db="EMBL/GenBank/DDBJ databases">
        <title>Compelete Genome Sequence of Bacteriochlorophyll-Synthesizing Bacterium Porphyrobacter neustonensis DSM 9434.</title>
        <authorList>
            <person name="Shi X.-L."/>
            <person name="Wu Y.-H."/>
            <person name="Cheng H."/>
            <person name="Xu L."/>
            <person name="Zhang X.-Q."/>
            <person name="Wang C.-S."/>
            <person name="Xu X.-W."/>
        </authorList>
    </citation>
    <scope>NUCLEOTIDE SEQUENCE [LARGE SCALE GENOMIC DNA]</scope>
    <source>
        <strain evidence="6 7">DSM 9434</strain>
    </source>
</reference>
<dbReference type="Proteomes" id="UP000078263">
    <property type="component" value="Chromosome"/>
</dbReference>
<feature type="transmembrane region" description="Helical" evidence="3">
    <location>
        <begin position="272"/>
        <end position="294"/>
    </location>
</feature>
<sequence length="580" mass="62736">MEFLRLFFRLGLIAAVAMLLAARPAAADDHTVPSFAPACHAASAAGADARKMDARGPWICDDSGWDSGAPAVWLRFDARAWAGEKLPRYFYSRISRYDTIAFHAVDTDGAVRSVRRSEAEGAPFASGPVFQLRLPDVTRDTRHLLVEIAGPHSVPLLTEARITHDPGSAEWSQSEMMLLAFVAGMLILPLLFDISFFVVLRERFVLLHAGLVSAMMLYVLTAGGLASAFAAIPLPVMAVVGAVSYAVGGGLSLLFVHAFLERGAQSPAMRNLTRATGWFTIIVPSLFGLQLPATQGFDDAAYFIAFVPCLAVLTGAVIEAVSRGSRSARYVAAAWLPMIAASTERWLRGLGWHVGSSTLDQMLYVAIGIEVVVISLAIADRFLALRRERDAALTEARMLEHLSTRDPLTGLMNRRAIEARFDELLAQGFDTFALVDLDRFKAINDLHGHQVGDAALIACATALRAAGDRDTVAVRLGGEEFVVLLRGERGIERAEALRQAIPIRIANDVPGLDLPVTASMGVVRVGDAGLQKMAFAEFYARADALMYEAKASGRNRLSYERLTVFRKPPGSRQSGRGQAA</sequence>
<dbReference type="GO" id="GO:0043709">
    <property type="term" value="P:cell adhesion involved in single-species biofilm formation"/>
    <property type="evidence" value="ECO:0007669"/>
    <property type="project" value="TreeGrafter"/>
</dbReference>
<gene>
    <name evidence="6" type="ORF">A9D12_05535</name>
</gene>
<dbReference type="GO" id="GO:1902201">
    <property type="term" value="P:negative regulation of bacterial-type flagellum-dependent cell motility"/>
    <property type="evidence" value="ECO:0007669"/>
    <property type="project" value="TreeGrafter"/>
</dbReference>
<dbReference type="GO" id="GO:0005886">
    <property type="term" value="C:plasma membrane"/>
    <property type="evidence" value="ECO:0007669"/>
    <property type="project" value="TreeGrafter"/>
</dbReference>
<dbReference type="InterPro" id="IPR050469">
    <property type="entry name" value="Diguanylate_Cyclase"/>
</dbReference>
<dbReference type="InterPro" id="IPR043128">
    <property type="entry name" value="Rev_trsase/Diguanyl_cyclase"/>
</dbReference>
<proteinExistence type="predicted"/>
<accession>A0A192D3J0</accession>
<evidence type="ECO:0000256" key="3">
    <source>
        <dbReference type="SAM" id="Phobius"/>
    </source>
</evidence>
<dbReference type="GO" id="GO:0052621">
    <property type="term" value="F:diguanylate cyclase activity"/>
    <property type="evidence" value="ECO:0007669"/>
    <property type="project" value="UniProtKB-EC"/>
</dbReference>
<feature type="transmembrane region" description="Helical" evidence="3">
    <location>
        <begin position="300"/>
        <end position="318"/>
    </location>
</feature>
<keyword evidence="3" id="KW-1133">Transmembrane helix</keyword>
<dbReference type="InterPro" id="IPR029787">
    <property type="entry name" value="Nucleotide_cyclase"/>
</dbReference>
<dbReference type="InterPro" id="IPR011623">
    <property type="entry name" value="7TMR_DISM_rcpt_extracell_dom1"/>
</dbReference>
<dbReference type="EMBL" id="CP016033">
    <property type="protein sequence ID" value="ANK12497.1"/>
    <property type="molecule type" value="Genomic_DNA"/>
</dbReference>
<organism evidence="6 7">
    <name type="scientific">Erythrobacter neustonensis</name>
    <dbReference type="NCBI Taxonomy" id="1112"/>
    <lineage>
        <taxon>Bacteria</taxon>
        <taxon>Pseudomonadati</taxon>
        <taxon>Pseudomonadota</taxon>
        <taxon>Alphaproteobacteria</taxon>
        <taxon>Sphingomonadales</taxon>
        <taxon>Erythrobacteraceae</taxon>
        <taxon>Erythrobacter/Porphyrobacter group</taxon>
        <taxon>Erythrobacter</taxon>
    </lineage>
</organism>
<dbReference type="KEGG" id="pns:A9D12_05535"/>
<protein>
    <recommendedName>
        <fullName evidence="1">diguanylate cyclase</fullName>
        <ecNumber evidence="1">2.7.7.65</ecNumber>
    </recommendedName>
</protein>
<comment type="catalytic activity">
    <reaction evidence="2">
        <text>2 GTP = 3',3'-c-di-GMP + 2 diphosphate</text>
        <dbReference type="Rhea" id="RHEA:24898"/>
        <dbReference type="ChEBI" id="CHEBI:33019"/>
        <dbReference type="ChEBI" id="CHEBI:37565"/>
        <dbReference type="ChEBI" id="CHEBI:58805"/>
        <dbReference type="EC" id="2.7.7.65"/>
    </reaction>
</comment>
<evidence type="ECO:0000256" key="2">
    <source>
        <dbReference type="ARBA" id="ARBA00034247"/>
    </source>
</evidence>
<dbReference type="AlphaFoldDB" id="A0A192D3J0"/>